<dbReference type="OrthoDB" id="9815825at2"/>
<dbReference type="InterPro" id="IPR004104">
    <property type="entry name" value="Gfo/Idh/MocA-like_OxRdtase_C"/>
</dbReference>
<evidence type="ECO:0000256" key="1">
    <source>
        <dbReference type="ARBA" id="ARBA00010928"/>
    </source>
</evidence>
<dbReference type="PANTHER" id="PTHR43708:SF3">
    <property type="entry name" value="OXIDOREDUCTASE"/>
    <property type="match status" value="1"/>
</dbReference>
<evidence type="ECO:0000313" key="6">
    <source>
        <dbReference type="Proteomes" id="UP000283576"/>
    </source>
</evidence>
<dbReference type="EMBL" id="QXRZ01000009">
    <property type="protein sequence ID" value="RIL41595.1"/>
    <property type="molecule type" value="Genomic_DNA"/>
</dbReference>
<dbReference type="Proteomes" id="UP000321057">
    <property type="component" value="Unassembled WGS sequence"/>
</dbReference>
<dbReference type="GO" id="GO:0000166">
    <property type="term" value="F:nucleotide binding"/>
    <property type="evidence" value="ECO:0007669"/>
    <property type="project" value="InterPro"/>
</dbReference>
<accession>A0A0D0SR22</accession>
<evidence type="ECO:0000313" key="5">
    <source>
        <dbReference type="EMBL" id="RIL41595.1"/>
    </source>
</evidence>
<dbReference type="Proteomes" id="UP000283576">
    <property type="component" value="Unassembled WGS sequence"/>
</dbReference>
<dbReference type="PANTHER" id="PTHR43708">
    <property type="entry name" value="CONSERVED EXPRESSED OXIDOREDUCTASE (EUROFUNG)"/>
    <property type="match status" value="1"/>
</dbReference>
<name>A0A0D0SR22_STAGA</name>
<comment type="caution">
    <text evidence="5">The sequence shown here is derived from an EMBL/GenBank/DDBJ whole genome shotgun (WGS) entry which is preliminary data.</text>
</comment>
<dbReference type="Pfam" id="PF02894">
    <property type="entry name" value="GFO_IDH_MocA_C"/>
    <property type="match status" value="1"/>
</dbReference>
<dbReference type="Pfam" id="PF01408">
    <property type="entry name" value="GFO_IDH_MocA"/>
    <property type="match status" value="1"/>
</dbReference>
<dbReference type="AlphaFoldDB" id="A0A0D0SR22"/>
<gene>
    <name evidence="4" type="primary">yfiI</name>
    <name evidence="5" type="ORF">BUZ01_11720</name>
    <name evidence="4" type="ORF">SGA02_19970</name>
</gene>
<dbReference type="InterPro" id="IPR000683">
    <property type="entry name" value="Gfo/Idh/MocA-like_OxRdtase_N"/>
</dbReference>
<evidence type="ECO:0000313" key="4">
    <source>
        <dbReference type="EMBL" id="GEQ06169.1"/>
    </source>
</evidence>
<feature type="domain" description="Gfo/Idh/MocA-like oxidoreductase C-terminal" evidence="3">
    <location>
        <begin position="154"/>
        <end position="388"/>
    </location>
</feature>
<dbReference type="InterPro" id="IPR036291">
    <property type="entry name" value="NAD(P)-bd_dom_sf"/>
</dbReference>
<organism evidence="5 6">
    <name type="scientific">Staphylococcus gallinarum</name>
    <dbReference type="NCBI Taxonomy" id="1293"/>
    <lineage>
        <taxon>Bacteria</taxon>
        <taxon>Bacillati</taxon>
        <taxon>Bacillota</taxon>
        <taxon>Bacilli</taxon>
        <taxon>Bacillales</taxon>
        <taxon>Staphylococcaceae</taxon>
        <taxon>Staphylococcus</taxon>
    </lineage>
</organism>
<reference evidence="5 6" key="1">
    <citation type="journal article" date="2016" name="Front. Microbiol.">
        <title>Comprehensive Phylogenetic Analysis of Bovine Non-aureus Staphylococci Species Based on Whole-Genome Sequencing.</title>
        <authorList>
            <person name="Naushad S."/>
            <person name="Barkema H.W."/>
            <person name="Luby C."/>
            <person name="Condas L.A."/>
            <person name="Nobrega D.B."/>
            <person name="Carson D.A."/>
            <person name="De Buck J."/>
        </authorList>
    </citation>
    <scope>NUCLEOTIDE SEQUENCE [LARGE SCALE GENOMIC DNA]</scope>
    <source>
        <strain evidence="5 6">SNUC 1388</strain>
    </source>
</reference>
<dbReference type="SUPFAM" id="SSF55347">
    <property type="entry name" value="Glyceraldehyde-3-phosphate dehydrogenase-like, C-terminal domain"/>
    <property type="match status" value="1"/>
</dbReference>
<reference evidence="4 7" key="2">
    <citation type="submission" date="2019-07" db="EMBL/GenBank/DDBJ databases">
        <title>Whole genome shotgun sequence of Staphylococcus gallinarum NBRC 109767.</title>
        <authorList>
            <person name="Hosoyama A."/>
            <person name="Uohara A."/>
            <person name="Ohji S."/>
            <person name="Ichikawa N."/>
        </authorList>
    </citation>
    <scope>NUCLEOTIDE SEQUENCE [LARGE SCALE GENOMIC DNA]</scope>
    <source>
        <strain evidence="4 7">NBRC 109767</strain>
    </source>
</reference>
<dbReference type="RefSeq" id="WP_042737901.1">
    <property type="nucleotide sequence ID" value="NZ_BKAX01000006.1"/>
</dbReference>
<evidence type="ECO:0000259" key="2">
    <source>
        <dbReference type="Pfam" id="PF01408"/>
    </source>
</evidence>
<evidence type="ECO:0000259" key="3">
    <source>
        <dbReference type="Pfam" id="PF02894"/>
    </source>
</evidence>
<dbReference type="GeneID" id="93843899"/>
<proteinExistence type="inferred from homology"/>
<dbReference type="Gene3D" id="3.30.360.10">
    <property type="entry name" value="Dihydrodipicolinate Reductase, domain 2"/>
    <property type="match status" value="1"/>
</dbReference>
<feature type="domain" description="Gfo/Idh/MocA-like oxidoreductase N-terminal" evidence="2">
    <location>
        <begin position="12"/>
        <end position="142"/>
    </location>
</feature>
<sequence>MNNGEKKMENALRWGMIGGGRTSQVGYKHRSGALRDRTYELVAGAFDIDTERGKSFGINLGVDPERCYDDYQTLLAEEAKRDDGVEVVSIATPNGTHYEITMAALEAGLHVICEKPLVFTTQEAEDIKAFAEKQGLIVGVTYGYSGNSIILQMKAMIEQGQIGDINLVEMQYTHGYAGNAQGDKDNAAQKWRVDPKIAGPTFVIGDLSIHTYYISKLIMPNLNIKRLLCDRQSFVGSRYPLEDNAYIMMHYDNGAVGRMWTSAVDAGQMDGQRIRIVGSKGSLEWWDSAPNELQYQPQGAPTQILYRGAEYLDDSALQNERLGILHQEGLTEAWGNIYLNIALAIDAKNRGDETALDQIIYPDINSGIEGVRWIENCVASADKGSQWVDYQ</sequence>
<dbReference type="InterPro" id="IPR051317">
    <property type="entry name" value="Gfo/Idh/MocA_oxidoreduct"/>
</dbReference>
<dbReference type="EMBL" id="BKAX01000006">
    <property type="protein sequence ID" value="GEQ06169.1"/>
    <property type="molecule type" value="Genomic_DNA"/>
</dbReference>
<dbReference type="Gene3D" id="3.40.50.720">
    <property type="entry name" value="NAD(P)-binding Rossmann-like Domain"/>
    <property type="match status" value="1"/>
</dbReference>
<keyword evidence="7" id="KW-1185">Reference proteome</keyword>
<protein>
    <submittedName>
        <fullName evidence="5">Gfo/Idh/MocA family oxidoreductase</fullName>
    </submittedName>
    <submittedName>
        <fullName evidence="4">Oxidoreductase YfiI</fullName>
    </submittedName>
</protein>
<evidence type="ECO:0000313" key="7">
    <source>
        <dbReference type="Proteomes" id="UP000321057"/>
    </source>
</evidence>
<dbReference type="SUPFAM" id="SSF51735">
    <property type="entry name" value="NAD(P)-binding Rossmann-fold domains"/>
    <property type="match status" value="1"/>
</dbReference>
<comment type="similarity">
    <text evidence="1">Belongs to the Gfo/Idh/MocA family.</text>
</comment>